<evidence type="ECO:0000256" key="1">
    <source>
        <dbReference type="ARBA" id="ARBA00004123"/>
    </source>
</evidence>
<gene>
    <name evidence="9" type="ORF">Ciccas_004640</name>
</gene>
<keyword evidence="5" id="KW-0498">Mitosis</keyword>
<dbReference type="PANTHER" id="PTHR12955:SF1">
    <property type="entry name" value="INTEGRATOR COMPLEX SUBUNIT 13"/>
    <property type="match status" value="1"/>
</dbReference>
<proteinExistence type="inferred from homology"/>
<evidence type="ECO:0000256" key="4">
    <source>
        <dbReference type="ARBA" id="ARBA00022618"/>
    </source>
</evidence>
<keyword evidence="4" id="KW-0132">Cell division</keyword>
<dbReference type="GO" id="GO:0051301">
    <property type="term" value="P:cell division"/>
    <property type="evidence" value="ECO:0007669"/>
    <property type="project" value="UniProtKB-KW"/>
</dbReference>
<dbReference type="GO" id="GO:0005737">
    <property type="term" value="C:cytoplasm"/>
    <property type="evidence" value="ECO:0007669"/>
    <property type="project" value="UniProtKB-SubCell"/>
</dbReference>
<comment type="similarity">
    <text evidence="8">Belongs to the Integrator subunit 13 family.</text>
</comment>
<comment type="subcellular location">
    <subcellularLocation>
        <location evidence="2">Cytoplasm</location>
    </subcellularLocation>
    <subcellularLocation>
        <location evidence="1">Nucleus</location>
    </subcellularLocation>
</comment>
<name>A0ABD2QAX9_9PLAT</name>
<dbReference type="InterPro" id="IPR019355">
    <property type="entry name" value="Cell_cycle_regulator_Mat89Bb"/>
</dbReference>
<evidence type="ECO:0000256" key="5">
    <source>
        <dbReference type="ARBA" id="ARBA00022776"/>
    </source>
</evidence>
<evidence type="ECO:0000313" key="9">
    <source>
        <dbReference type="EMBL" id="KAL3316705.1"/>
    </source>
</evidence>
<keyword evidence="3" id="KW-0963">Cytoplasm</keyword>
<dbReference type="AlphaFoldDB" id="A0ABD2QAX9"/>
<dbReference type="EMBL" id="JBJKFK010000494">
    <property type="protein sequence ID" value="KAL3316705.1"/>
    <property type="molecule type" value="Genomic_DNA"/>
</dbReference>
<organism evidence="9 10">
    <name type="scientific">Cichlidogyrus casuarinus</name>
    <dbReference type="NCBI Taxonomy" id="1844966"/>
    <lineage>
        <taxon>Eukaryota</taxon>
        <taxon>Metazoa</taxon>
        <taxon>Spiralia</taxon>
        <taxon>Lophotrochozoa</taxon>
        <taxon>Platyhelminthes</taxon>
        <taxon>Monogenea</taxon>
        <taxon>Monopisthocotylea</taxon>
        <taxon>Dactylogyridea</taxon>
        <taxon>Ancyrocephalidae</taxon>
        <taxon>Cichlidogyrus</taxon>
    </lineage>
</organism>
<accession>A0ABD2QAX9</accession>
<evidence type="ECO:0000313" key="10">
    <source>
        <dbReference type="Proteomes" id="UP001626550"/>
    </source>
</evidence>
<keyword evidence="7" id="KW-0131">Cell cycle</keyword>
<keyword evidence="10" id="KW-1185">Reference proteome</keyword>
<evidence type="ECO:0000256" key="6">
    <source>
        <dbReference type="ARBA" id="ARBA00023242"/>
    </source>
</evidence>
<sequence>MESNIENLSHYPECPGLESILYLFKMLQKEPDFQNASQKYKVIFIGVDIENVVPKWLKGLIAEFNKQEFGLPNKIEWSFVSISSPPDALVQKAMQELDTEPTDSLSISLCSVSTRDLGVYKGLMRICESHLELASTLVQDIPMKEEANTKSSSSMYGVELIHSKEVHQTLHKLGLLEALYLNSGSGFSRSVGIKWVTPKAVDSLLYRFTTCAFRVTLADPGNRASVCLSQFVLGGRSVVLAHGFDDETINCLMKLPPNMRPLQMMPKTPPSEACVLDETGRNCIKDNPKSCVQNNEVFLLTSHGSIMYIHVLANPFKLCHISPVALVPSSVAAPGLKVDTLQVKQFSKHMLNVARLAPASANAEYSELPQKRAFRCVDRITKYLPLTSEETTINDIEQLTPLFEHLHKEFLEPEEVDACLEAFKSFTLLVRSNPGLVEFFKLTEKYHKKSA</sequence>
<protein>
    <submittedName>
        <fullName evidence="9">Uncharacterized protein</fullName>
    </submittedName>
</protein>
<evidence type="ECO:0000256" key="8">
    <source>
        <dbReference type="ARBA" id="ARBA00061603"/>
    </source>
</evidence>
<evidence type="ECO:0000256" key="2">
    <source>
        <dbReference type="ARBA" id="ARBA00004496"/>
    </source>
</evidence>
<keyword evidence="6" id="KW-0539">Nucleus</keyword>
<comment type="caution">
    <text evidence="9">The sequence shown here is derived from an EMBL/GenBank/DDBJ whole genome shotgun (WGS) entry which is preliminary data.</text>
</comment>
<reference evidence="9 10" key="1">
    <citation type="submission" date="2024-11" db="EMBL/GenBank/DDBJ databases">
        <title>Adaptive evolution of stress response genes in parasites aligns with host niche diversity.</title>
        <authorList>
            <person name="Hahn C."/>
            <person name="Resl P."/>
        </authorList>
    </citation>
    <scope>NUCLEOTIDE SEQUENCE [LARGE SCALE GENOMIC DNA]</scope>
    <source>
        <strain evidence="9">EGGRZ-B1_66</strain>
        <tissue evidence="9">Body</tissue>
    </source>
</reference>
<dbReference type="GO" id="GO:0005634">
    <property type="term" value="C:nucleus"/>
    <property type="evidence" value="ECO:0007669"/>
    <property type="project" value="UniProtKB-SubCell"/>
</dbReference>
<evidence type="ECO:0000256" key="7">
    <source>
        <dbReference type="ARBA" id="ARBA00023306"/>
    </source>
</evidence>
<dbReference type="Pfam" id="PF10221">
    <property type="entry name" value="Mat89Bb"/>
    <property type="match status" value="2"/>
</dbReference>
<dbReference type="PANTHER" id="PTHR12955">
    <property type="entry name" value="SARCOMA ANTIGEN NY-SAR-95-RELATED"/>
    <property type="match status" value="1"/>
</dbReference>
<evidence type="ECO:0000256" key="3">
    <source>
        <dbReference type="ARBA" id="ARBA00022490"/>
    </source>
</evidence>
<dbReference type="Proteomes" id="UP001626550">
    <property type="component" value="Unassembled WGS sequence"/>
</dbReference>